<sequence length="310" mass="32539">MYEIVTLMLPILLLIGLGLFAVKSRMINPGHIEGIASFVLNFALPAVLLSALAKQDISKSFNLGYVLAYGTGSLVAFFGVLAVLRFWLKRPMDRASMGAFGASMSNSGFIAFPVTSIVFGEIALLAIPLSMLIENVLIMPLTFMLIEWANSGKDSALSVLRQTASRLVRMPLLLAIACGLTMALLELSFPAPIVKSLDMLAAASAPAALFVVGGVIATLRPTDLQIDIVPVVLGKMLLHPVAVFAAFLVIPGVPAQLAAVGVVISAVSMVTIYPILSRRVGMEGSAAASLVIATALCLITLPFVLAMVAS</sequence>
<evidence type="ECO:0000256" key="6">
    <source>
        <dbReference type="ARBA" id="ARBA00023136"/>
    </source>
</evidence>
<evidence type="ECO:0000256" key="7">
    <source>
        <dbReference type="SAM" id="Phobius"/>
    </source>
</evidence>
<feature type="transmembrane region" description="Helical" evidence="7">
    <location>
        <begin position="199"/>
        <end position="219"/>
    </location>
</feature>
<dbReference type="InterPro" id="IPR004776">
    <property type="entry name" value="Mem_transp_PIN-like"/>
</dbReference>
<feature type="transmembrane region" description="Helical" evidence="7">
    <location>
        <begin position="288"/>
        <end position="309"/>
    </location>
</feature>
<evidence type="ECO:0000313" key="9">
    <source>
        <dbReference type="Proteomes" id="UP000601789"/>
    </source>
</evidence>
<feature type="transmembrane region" description="Helical" evidence="7">
    <location>
        <begin position="6"/>
        <end position="22"/>
    </location>
</feature>
<dbReference type="Proteomes" id="UP000601789">
    <property type="component" value="Unassembled WGS sequence"/>
</dbReference>
<evidence type="ECO:0000256" key="1">
    <source>
        <dbReference type="ARBA" id="ARBA00004141"/>
    </source>
</evidence>
<dbReference type="RefSeq" id="WP_198474019.1">
    <property type="nucleotide sequence ID" value="NZ_JADGMQ010000001.1"/>
</dbReference>
<proteinExistence type="predicted"/>
<feature type="transmembrane region" description="Helical" evidence="7">
    <location>
        <begin position="231"/>
        <end position="250"/>
    </location>
</feature>
<comment type="subcellular location">
    <subcellularLocation>
        <location evidence="1">Membrane</location>
        <topology evidence="1">Multi-pass membrane protein</topology>
    </subcellularLocation>
</comment>
<dbReference type="EMBL" id="JADGMQ010000001">
    <property type="protein sequence ID" value="MBI1619588.1"/>
    <property type="molecule type" value="Genomic_DNA"/>
</dbReference>
<gene>
    <name evidence="8" type="ORF">IOD40_02755</name>
</gene>
<protein>
    <submittedName>
        <fullName evidence="8">AEC family transporter</fullName>
    </submittedName>
</protein>
<feature type="transmembrane region" description="Helical" evidence="7">
    <location>
        <begin position="34"/>
        <end position="53"/>
    </location>
</feature>
<name>A0ABS0S8G4_9HYPH</name>
<evidence type="ECO:0000256" key="3">
    <source>
        <dbReference type="ARBA" id="ARBA00022475"/>
    </source>
</evidence>
<evidence type="ECO:0000256" key="2">
    <source>
        <dbReference type="ARBA" id="ARBA00022448"/>
    </source>
</evidence>
<reference evidence="8 9" key="1">
    <citation type="submission" date="2020-10" db="EMBL/GenBank/DDBJ databases">
        <title>Aquamicrobium zhengzhouensis sp. nov., a exopolysaccharide producing bacterium isolated from farmland soil.</title>
        <authorList>
            <person name="Wang X."/>
        </authorList>
    </citation>
    <scope>NUCLEOTIDE SEQUENCE [LARGE SCALE GENOMIC DNA]</scope>
    <source>
        <strain evidence="9">cd-1</strain>
    </source>
</reference>
<feature type="transmembrane region" description="Helical" evidence="7">
    <location>
        <begin position="125"/>
        <end position="146"/>
    </location>
</feature>
<dbReference type="PANTHER" id="PTHR36838">
    <property type="entry name" value="AUXIN EFFLUX CARRIER FAMILY PROTEIN"/>
    <property type="match status" value="1"/>
</dbReference>
<feature type="transmembrane region" description="Helical" evidence="7">
    <location>
        <begin position="256"/>
        <end position="276"/>
    </location>
</feature>
<evidence type="ECO:0000313" key="8">
    <source>
        <dbReference type="EMBL" id="MBI1619588.1"/>
    </source>
</evidence>
<comment type="caution">
    <text evidence="8">The sequence shown here is derived from an EMBL/GenBank/DDBJ whole genome shotgun (WGS) entry which is preliminary data.</text>
</comment>
<organism evidence="8 9">
    <name type="scientific">Aquamicrobium zhengzhouense</name>
    <dbReference type="NCBI Taxonomy" id="2781738"/>
    <lineage>
        <taxon>Bacteria</taxon>
        <taxon>Pseudomonadati</taxon>
        <taxon>Pseudomonadota</taxon>
        <taxon>Alphaproteobacteria</taxon>
        <taxon>Hyphomicrobiales</taxon>
        <taxon>Phyllobacteriaceae</taxon>
        <taxon>Aquamicrobium</taxon>
    </lineage>
</organism>
<keyword evidence="2" id="KW-0813">Transport</keyword>
<dbReference type="PANTHER" id="PTHR36838:SF1">
    <property type="entry name" value="SLR1864 PROTEIN"/>
    <property type="match status" value="1"/>
</dbReference>
<accession>A0ABS0S8G4</accession>
<keyword evidence="5 7" id="KW-1133">Transmembrane helix</keyword>
<feature type="transmembrane region" description="Helical" evidence="7">
    <location>
        <begin position="65"/>
        <end position="88"/>
    </location>
</feature>
<feature type="transmembrane region" description="Helical" evidence="7">
    <location>
        <begin position="100"/>
        <end position="119"/>
    </location>
</feature>
<evidence type="ECO:0000256" key="4">
    <source>
        <dbReference type="ARBA" id="ARBA00022692"/>
    </source>
</evidence>
<keyword evidence="9" id="KW-1185">Reference proteome</keyword>
<dbReference type="Pfam" id="PF03547">
    <property type="entry name" value="Mem_trans"/>
    <property type="match status" value="1"/>
</dbReference>
<keyword evidence="3" id="KW-1003">Cell membrane</keyword>
<evidence type="ECO:0000256" key="5">
    <source>
        <dbReference type="ARBA" id="ARBA00022989"/>
    </source>
</evidence>
<feature type="transmembrane region" description="Helical" evidence="7">
    <location>
        <begin position="167"/>
        <end position="187"/>
    </location>
</feature>
<keyword evidence="6 7" id="KW-0472">Membrane</keyword>
<keyword evidence="4 7" id="KW-0812">Transmembrane</keyword>